<gene>
    <name evidence="1" type="ORF">SAMN02745136_05174</name>
</gene>
<dbReference type="RefSeq" id="WP_170866755.1">
    <property type="nucleotide sequence ID" value="NZ_FRAC01000037.1"/>
</dbReference>
<evidence type="ECO:0000313" key="2">
    <source>
        <dbReference type="Proteomes" id="UP000184386"/>
    </source>
</evidence>
<proteinExistence type="predicted"/>
<dbReference type="AlphaFoldDB" id="A0A1M7BL07"/>
<evidence type="ECO:0000313" key="1">
    <source>
        <dbReference type="EMBL" id="SHL55738.1"/>
    </source>
</evidence>
<reference evidence="1 2" key="1">
    <citation type="submission" date="2016-11" db="EMBL/GenBank/DDBJ databases">
        <authorList>
            <person name="Jaros S."/>
            <person name="Januszkiewicz K."/>
            <person name="Wedrychowicz H."/>
        </authorList>
    </citation>
    <scope>NUCLEOTIDE SEQUENCE [LARGE SCALE GENOMIC DNA]</scope>
    <source>
        <strain evidence="1 2">DSM 15929</strain>
    </source>
</reference>
<accession>A0A1M7BL07</accession>
<dbReference type="Proteomes" id="UP000184386">
    <property type="component" value="Unassembled WGS sequence"/>
</dbReference>
<name>A0A1M7BL07_9FIRM</name>
<protein>
    <submittedName>
        <fullName evidence="1">Uncharacterized protein</fullName>
    </submittedName>
</protein>
<dbReference type="STRING" id="1121322.SAMN02745136_05174"/>
<keyword evidence="2" id="KW-1185">Reference proteome</keyword>
<sequence>MLITFLTAMIATGATIAETIITGIGLGAGLYCASRTKKTSYMPKKAR</sequence>
<organism evidence="1 2">
    <name type="scientific">Anaerocolumna jejuensis DSM 15929</name>
    <dbReference type="NCBI Taxonomy" id="1121322"/>
    <lineage>
        <taxon>Bacteria</taxon>
        <taxon>Bacillati</taxon>
        <taxon>Bacillota</taxon>
        <taxon>Clostridia</taxon>
        <taxon>Lachnospirales</taxon>
        <taxon>Lachnospiraceae</taxon>
        <taxon>Anaerocolumna</taxon>
    </lineage>
</organism>
<dbReference type="EMBL" id="FRAC01000037">
    <property type="protein sequence ID" value="SHL55738.1"/>
    <property type="molecule type" value="Genomic_DNA"/>
</dbReference>